<name>A0ABR3DAS3_NEUIN</name>
<evidence type="ECO:0000313" key="1">
    <source>
        <dbReference type="EMBL" id="KAL0469785.1"/>
    </source>
</evidence>
<evidence type="ECO:0000313" key="2">
    <source>
        <dbReference type="Proteomes" id="UP001451303"/>
    </source>
</evidence>
<protein>
    <submittedName>
        <fullName evidence="1">Uncharacterized protein</fullName>
    </submittedName>
</protein>
<keyword evidence="2" id="KW-1185">Reference proteome</keyword>
<organism evidence="1 2">
    <name type="scientific">Neurospora intermedia</name>
    <dbReference type="NCBI Taxonomy" id="5142"/>
    <lineage>
        <taxon>Eukaryota</taxon>
        <taxon>Fungi</taxon>
        <taxon>Dikarya</taxon>
        <taxon>Ascomycota</taxon>
        <taxon>Pezizomycotina</taxon>
        <taxon>Sordariomycetes</taxon>
        <taxon>Sordariomycetidae</taxon>
        <taxon>Sordariales</taxon>
        <taxon>Sordariaceae</taxon>
        <taxon>Neurospora</taxon>
    </lineage>
</organism>
<reference evidence="1 2" key="1">
    <citation type="submission" date="2023-09" db="EMBL/GenBank/DDBJ databases">
        <title>Multi-omics analysis of a traditional fermented food reveals byproduct-associated fungal strains for waste-to-food upcycling.</title>
        <authorList>
            <consortium name="Lawrence Berkeley National Laboratory"/>
            <person name="Rekdal V.M."/>
            <person name="Villalobos-Escobedo J.M."/>
            <person name="Rodriguez-Valeron N."/>
            <person name="Garcia M.O."/>
            <person name="Vasquez D.P."/>
            <person name="Damayanti I."/>
            <person name="Sorensen P.M."/>
            <person name="Baidoo E.E."/>
            <person name="De Carvalho A.C."/>
            <person name="Riley R."/>
            <person name="Lipzen A."/>
            <person name="He G."/>
            <person name="Yan M."/>
            <person name="Haridas S."/>
            <person name="Daum C."/>
            <person name="Yoshinaga Y."/>
            <person name="Ng V."/>
            <person name="Grigoriev I.V."/>
            <person name="Munk R."/>
            <person name="Nuraida L."/>
            <person name="Wijaya C.H."/>
            <person name="Morales P.-C."/>
            <person name="Keasling J.D."/>
        </authorList>
    </citation>
    <scope>NUCLEOTIDE SEQUENCE [LARGE SCALE GENOMIC DNA]</scope>
    <source>
        <strain evidence="1 2">FGSC 2613</strain>
    </source>
</reference>
<sequence length="95" mass="10909">MHYSIASRPAHPHGLFHYFVKCPAVEAHVAVNDTGELGHYLPLFKTDRRDYSIAPFKFSLQWQIGPWTRFVGRWLGHHGSVLEVPMRVKTVVVVN</sequence>
<dbReference type="Proteomes" id="UP001451303">
    <property type="component" value="Unassembled WGS sequence"/>
</dbReference>
<proteinExistence type="predicted"/>
<gene>
    <name evidence="1" type="ORF">QR685DRAFT_527552</name>
</gene>
<comment type="caution">
    <text evidence="1">The sequence shown here is derived from an EMBL/GenBank/DDBJ whole genome shotgun (WGS) entry which is preliminary data.</text>
</comment>
<accession>A0ABR3DAS3</accession>
<dbReference type="EMBL" id="JAVLET010000005">
    <property type="protein sequence ID" value="KAL0469785.1"/>
    <property type="molecule type" value="Genomic_DNA"/>
</dbReference>